<dbReference type="Proteomes" id="UP000092583">
    <property type="component" value="Unassembled WGS sequence"/>
</dbReference>
<comment type="similarity">
    <text evidence="1">Belongs to the FAD-binding monooxygenase family.</text>
</comment>
<protein>
    <recommendedName>
        <fullName evidence="2">FAD/NAD(P)-binding domain-containing protein</fullName>
    </recommendedName>
</protein>
<reference evidence="3 4" key="1">
    <citation type="submission" date="2013-07" db="EMBL/GenBank/DDBJ databases">
        <title>The Genome Sequence of Kwoniella mangroviensis CBS10435.</title>
        <authorList>
            <consortium name="The Broad Institute Genome Sequencing Platform"/>
            <person name="Cuomo C."/>
            <person name="Litvintseva A."/>
            <person name="Chen Y."/>
            <person name="Heitman J."/>
            <person name="Sun S."/>
            <person name="Springer D."/>
            <person name="Dromer F."/>
            <person name="Young S.K."/>
            <person name="Zeng Q."/>
            <person name="Gargeya S."/>
            <person name="Fitzgerald M."/>
            <person name="Abouelleil A."/>
            <person name="Alvarado L."/>
            <person name="Berlin A.M."/>
            <person name="Chapman S.B."/>
            <person name="Dewar J."/>
            <person name="Goldberg J."/>
            <person name="Griggs A."/>
            <person name="Gujja S."/>
            <person name="Hansen M."/>
            <person name="Howarth C."/>
            <person name="Imamovic A."/>
            <person name="Larimer J."/>
            <person name="McCowan C."/>
            <person name="Murphy C."/>
            <person name="Pearson M."/>
            <person name="Priest M."/>
            <person name="Roberts A."/>
            <person name="Saif S."/>
            <person name="Shea T."/>
            <person name="Sykes S."/>
            <person name="Wortman J."/>
            <person name="Nusbaum C."/>
            <person name="Birren B."/>
        </authorList>
    </citation>
    <scope>NUCLEOTIDE SEQUENCE [LARGE SCALE GENOMIC DNA]</scope>
    <source>
        <strain evidence="3 4">CBS 10435</strain>
    </source>
</reference>
<accession>A0A1B9IYK2</accession>
<dbReference type="PANTHER" id="PTHR42877">
    <property type="entry name" value="L-ORNITHINE N(5)-MONOOXYGENASE-RELATED"/>
    <property type="match status" value="1"/>
</dbReference>
<gene>
    <name evidence="3" type="ORF">L486_00245</name>
</gene>
<evidence type="ECO:0000256" key="1">
    <source>
        <dbReference type="ARBA" id="ARBA00010139"/>
    </source>
</evidence>
<dbReference type="Pfam" id="PF07992">
    <property type="entry name" value="Pyr_redox_2"/>
    <property type="match status" value="1"/>
</dbReference>
<dbReference type="InterPro" id="IPR051209">
    <property type="entry name" value="FAD-bind_Monooxygenase_sf"/>
</dbReference>
<sequence length="471" mass="52771">MDNNPRIAIIGAGSGGIFVALSLQQGGMNDFVSLRRSFLLQGYGIKIDIQAVDARRKSSTAGDHPAISSTWNPSTSKYNLVLSKGGEQVQEKCTHLISAIGAFSTPSKIDIPGIDLFNGKIIQPIYWPEELGLDELEGKKVVVIGNGCTGTQLITALSKRPSIQIVAVSRSVRWLVPSPTKEGPHTTQWTTTQRFLYSVPPFRCLARLGVYLFMEMYWILFTKEDKRLPIARKIQKKFATFMYDSAPEGLKDKIVPDFRKSPSSVEVGQKLKLDVALGSNRITFDGGYLNALKQPNVTPIFGILQRIESEGIGKRYDADYIVLATCYNTAASLNIQGREEYNMTGKRDNLEYYHGMAIPGFPNFFSLQGNNSTAGHFSSLFQLEVQAEYIASLLSKSSKLGNVVIEVKEDSTKRYNEWIDSRIDDTVWADKQSWYHANGGQGRVFTHWPGPATLYWWINRKINWDDWVITN</sequence>
<name>A0A1B9IYK2_9TREE</name>
<dbReference type="InterPro" id="IPR036188">
    <property type="entry name" value="FAD/NAD-bd_sf"/>
</dbReference>
<dbReference type="AlphaFoldDB" id="A0A1B9IYK2"/>
<dbReference type="SUPFAM" id="SSF51905">
    <property type="entry name" value="FAD/NAD(P)-binding domain"/>
    <property type="match status" value="2"/>
</dbReference>
<dbReference type="Gene3D" id="3.50.50.60">
    <property type="entry name" value="FAD/NAD(P)-binding domain"/>
    <property type="match status" value="2"/>
</dbReference>
<evidence type="ECO:0000313" key="3">
    <source>
        <dbReference type="EMBL" id="OCF60610.1"/>
    </source>
</evidence>
<proteinExistence type="inferred from homology"/>
<organism evidence="3 4">
    <name type="scientific">Kwoniella mangroviensis CBS 10435</name>
    <dbReference type="NCBI Taxonomy" id="1331196"/>
    <lineage>
        <taxon>Eukaryota</taxon>
        <taxon>Fungi</taxon>
        <taxon>Dikarya</taxon>
        <taxon>Basidiomycota</taxon>
        <taxon>Agaricomycotina</taxon>
        <taxon>Tremellomycetes</taxon>
        <taxon>Tremellales</taxon>
        <taxon>Cryptococcaceae</taxon>
        <taxon>Kwoniella</taxon>
    </lineage>
</organism>
<feature type="domain" description="FAD/NAD(P)-binding" evidence="2">
    <location>
        <begin position="6"/>
        <end position="160"/>
    </location>
</feature>
<reference evidence="4" key="2">
    <citation type="submission" date="2013-12" db="EMBL/GenBank/DDBJ databases">
        <title>Evolution of pathogenesis and genome organization in the Tremellales.</title>
        <authorList>
            <person name="Cuomo C."/>
            <person name="Litvintseva A."/>
            <person name="Heitman J."/>
            <person name="Chen Y."/>
            <person name="Sun S."/>
            <person name="Springer D."/>
            <person name="Dromer F."/>
            <person name="Young S."/>
            <person name="Zeng Q."/>
            <person name="Chapman S."/>
            <person name="Gujja S."/>
            <person name="Saif S."/>
            <person name="Birren B."/>
        </authorList>
    </citation>
    <scope>NUCLEOTIDE SEQUENCE [LARGE SCALE GENOMIC DNA]</scope>
    <source>
        <strain evidence="4">CBS 10435</strain>
    </source>
</reference>
<evidence type="ECO:0000313" key="4">
    <source>
        <dbReference type="Proteomes" id="UP000092583"/>
    </source>
</evidence>
<dbReference type="PANTHER" id="PTHR42877:SF4">
    <property type="entry name" value="FAD_NAD(P)-BINDING DOMAIN-CONTAINING PROTEIN-RELATED"/>
    <property type="match status" value="1"/>
</dbReference>
<dbReference type="OrthoDB" id="74360at2759"/>
<evidence type="ECO:0000259" key="2">
    <source>
        <dbReference type="Pfam" id="PF07992"/>
    </source>
</evidence>
<dbReference type="InterPro" id="IPR023753">
    <property type="entry name" value="FAD/NAD-binding_dom"/>
</dbReference>
<dbReference type="PRINTS" id="PR00419">
    <property type="entry name" value="ADXRDTASE"/>
</dbReference>
<dbReference type="STRING" id="1331196.A0A1B9IYK2"/>
<dbReference type="EMBL" id="KI669459">
    <property type="protein sequence ID" value="OCF60610.1"/>
    <property type="molecule type" value="Genomic_DNA"/>
</dbReference>
<dbReference type="GO" id="GO:0016491">
    <property type="term" value="F:oxidoreductase activity"/>
    <property type="evidence" value="ECO:0007669"/>
    <property type="project" value="InterPro"/>
</dbReference>
<keyword evidence="4" id="KW-1185">Reference proteome</keyword>